<comment type="caution">
    <text evidence="1">The sequence shown here is derived from an EMBL/GenBank/DDBJ whole genome shotgun (WGS) entry which is preliminary data.</text>
</comment>
<name>A0AAP4A092_PAEPO</name>
<sequence length="132" mass="14581">MATTILAADSYINVNCLDVEDWQASDAARKQRMLNVAGRTLTIAYPKYTIPDAATYEFANVLSILYNDTGRLQRQGTASFGLTGVFNVTFKDGSTTMPYDDLRKFIPQTALDLIGAENGVKLSKRSAKWTVM</sequence>
<dbReference type="EMBL" id="JARVWT010000006">
    <property type="protein sequence ID" value="MDH2332503.1"/>
    <property type="molecule type" value="Genomic_DNA"/>
</dbReference>
<accession>A0AAP4A092</accession>
<dbReference type="Proteomes" id="UP001229409">
    <property type="component" value="Unassembled WGS sequence"/>
</dbReference>
<reference evidence="1" key="1">
    <citation type="submission" date="2023-04" db="EMBL/GenBank/DDBJ databases">
        <title>Uncovering the Secrets of Slow-Growing Bacteria in Tropical Savanna Soil through Cultivation and Genomic Analysis.</title>
        <authorList>
            <person name="Goncalves O.S."/>
            <person name="Santana M.F."/>
        </authorList>
    </citation>
    <scope>NUCLEOTIDE SEQUENCE</scope>
    <source>
        <strain evidence="1">ANTI</strain>
    </source>
</reference>
<evidence type="ECO:0000313" key="2">
    <source>
        <dbReference type="Proteomes" id="UP001229409"/>
    </source>
</evidence>
<proteinExistence type="predicted"/>
<protein>
    <submittedName>
        <fullName evidence="1">Uncharacterized protein</fullName>
    </submittedName>
</protein>
<dbReference type="AlphaFoldDB" id="A0AAP4A092"/>
<gene>
    <name evidence="1" type="ORF">QDS18_16710</name>
</gene>
<organism evidence="1 2">
    <name type="scientific">Paenibacillus polymyxa</name>
    <name type="common">Bacillus polymyxa</name>
    <dbReference type="NCBI Taxonomy" id="1406"/>
    <lineage>
        <taxon>Bacteria</taxon>
        <taxon>Bacillati</taxon>
        <taxon>Bacillota</taxon>
        <taxon>Bacilli</taxon>
        <taxon>Bacillales</taxon>
        <taxon>Paenibacillaceae</taxon>
        <taxon>Paenibacillus</taxon>
    </lineage>
</organism>
<evidence type="ECO:0000313" key="1">
    <source>
        <dbReference type="EMBL" id="MDH2332503.1"/>
    </source>
</evidence>